<comment type="similarity">
    <text evidence="2 11">Belongs to the shikimate kinase family.</text>
</comment>
<protein>
    <recommendedName>
        <fullName evidence="3 11">Shikimate kinase</fullName>
        <shortName evidence="11">SK</shortName>
        <ecNumber evidence="3 11">2.7.1.71</ecNumber>
    </recommendedName>
</protein>
<dbReference type="GO" id="GO:0004765">
    <property type="term" value="F:shikimate kinase activity"/>
    <property type="evidence" value="ECO:0007669"/>
    <property type="project" value="UniProtKB-UniRule"/>
</dbReference>
<dbReference type="GO" id="GO:0009423">
    <property type="term" value="P:chorismate biosynthetic process"/>
    <property type="evidence" value="ECO:0007669"/>
    <property type="project" value="UniProtKB-UniRule"/>
</dbReference>
<dbReference type="GO" id="GO:0005524">
    <property type="term" value="F:ATP binding"/>
    <property type="evidence" value="ECO:0007669"/>
    <property type="project" value="UniProtKB-UniRule"/>
</dbReference>
<evidence type="ECO:0000256" key="2">
    <source>
        <dbReference type="ARBA" id="ARBA00006997"/>
    </source>
</evidence>
<feature type="binding site" evidence="11">
    <location>
        <position position="23"/>
    </location>
    <ligand>
        <name>Mg(2+)</name>
        <dbReference type="ChEBI" id="CHEBI:18420"/>
    </ligand>
</feature>
<feature type="binding site" evidence="11">
    <location>
        <position position="88"/>
    </location>
    <ligand>
        <name>substrate</name>
    </ligand>
</feature>
<comment type="cofactor">
    <cofactor evidence="11">
        <name>Mg(2+)</name>
        <dbReference type="ChEBI" id="CHEBI:18420"/>
    </cofactor>
    <text evidence="11">Binds 1 Mg(2+) ion per subunit.</text>
</comment>
<keyword evidence="11" id="KW-0479">Metal-binding</keyword>
<dbReference type="PANTHER" id="PTHR21087">
    <property type="entry name" value="SHIKIMATE KINASE"/>
    <property type="match status" value="1"/>
</dbReference>
<dbReference type="GO" id="GO:0000287">
    <property type="term" value="F:magnesium ion binding"/>
    <property type="evidence" value="ECO:0007669"/>
    <property type="project" value="UniProtKB-UniRule"/>
</dbReference>
<evidence type="ECO:0000256" key="10">
    <source>
        <dbReference type="ARBA" id="ARBA00048567"/>
    </source>
</evidence>
<feature type="binding site" evidence="11">
    <location>
        <begin position="19"/>
        <end position="24"/>
    </location>
    <ligand>
        <name>ATP</name>
        <dbReference type="ChEBI" id="CHEBI:30616"/>
    </ligand>
</feature>
<evidence type="ECO:0000256" key="9">
    <source>
        <dbReference type="ARBA" id="ARBA00023141"/>
    </source>
</evidence>
<comment type="pathway">
    <text evidence="1 11">Metabolic intermediate biosynthesis; chorismate biosynthesis; chorismate from D-erythrose 4-phosphate and phosphoenolpyruvate: step 5/7.</text>
</comment>
<dbReference type="Pfam" id="PF01202">
    <property type="entry name" value="SKI"/>
    <property type="match status" value="1"/>
</dbReference>
<keyword evidence="5 11" id="KW-0808">Transferase</keyword>
<evidence type="ECO:0000256" key="8">
    <source>
        <dbReference type="ARBA" id="ARBA00022840"/>
    </source>
</evidence>
<dbReference type="CDD" id="cd00464">
    <property type="entry name" value="SK"/>
    <property type="match status" value="1"/>
</dbReference>
<feature type="binding site" evidence="11">
    <location>
        <position position="145"/>
    </location>
    <ligand>
        <name>substrate</name>
    </ligand>
</feature>
<evidence type="ECO:0000256" key="5">
    <source>
        <dbReference type="ARBA" id="ARBA00022679"/>
    </source>
</evidence>
<dbReference type="AlphaFoldDB" id="A0A4Q7VGJ3"/>
<evidence type="ECO:0000313" key="13">
    <source>
        <dbReference type="Proteomes" id="UP000293671"/>
    </source>
</evidence>
<keyword evidence="7 11" id="KW-0418">Kinase</keyword>
<evidence type="ECO:0000256" key="6">
    <source>
        <dbReference type="ARBA" id="ARBA00022741"/>
    </source>
</evidence>
<keyword evidence="11" id="KW-0460">Magnesium</keyword>
<dbReference type="PROSITE" id="PS01128">
    <property type="entry name" value="SHIKIMATE_KINASE"/>
    <property type="match status" value="1"/>
</dbReference>
<dbReference type="EC" id="2.7.1.71" evidence="3 11"/>
<evidence type="ECO:0000313" key="12">
    <source>
        <dbReference type="EMBL" id="RZT95117.1"/>
    </source>
</evidence>
<keyword evidence="4 11" id="KW-0028">Amino-acid biosynthesis</keyword>
<dbReference type="InterPro" id="IPR031322">
    <property type="entry name" value="Shikimate/glucono_kinase"/>
</dbReference>
<dbReference type="SUPFAM" id="SSF52540">
    <property type="entry name" value="P-loop containing nucleoside triphosphate hydrolases"/>
    <property type="match status" value="1"/>
</dbReference>
<evidence type="ECO:0000256" key="11">
    <source>
        <dbReference type="HAMAP-Rule" id="MF_00109"/>
    </source>
</evidence>
<evidence type="ECO:0000256" key="7">
    <source>
        <dbReference type="ARBA" id="ARBA00022777"/>
    </source>
</evidence>
<feature type="binding site" evidence="11">
    <location>
        <position position="41"/>
    </location>
    <ligand>
        <name>substrate</name>
    </ligand>
</feature>
<keyword evidence="8 11" id="KW-0067">ATP-binding</keyword>
<feature type="binding site" evidence="11">
    <location>
        <position position="65"/>
    </location>
    <ligand>
        <name>substrate</name>
    </ligand>
</feature>
<comment type="subcellular location">
    <subcellularLocation>
        <location evidence="11">Cytoplasm</location>
    </subcellularLocation>
</comment>
<comment type="caution">
    <text evidence="12">The sequence shown here is derived from an EMBL/GenBank/DDBJ whole genome shotgun (WGS) entry which is preliminary data.</text>
</comment>
<dbReference type="GO" id="GO:0005829">
    <property type="term" value="C:cytosol"/>
    <property type="evidence" value="ECO:0007669"/>
    <property type="project" value="TreeGrafter"/>
</dbReference>
<dbReference type="HAMAP" id="MF_00109">
    <property type="entry name" value="Shikimate_kinase"/>
    <property type="match status" value="1"/>
</dbReference>
<keyword evidence="6 11" id="KW-0547">Nucleotide-binding</keyword>
<comment type="subunit">
    <text evidence="11">Monomer.</text>
</comment>
<comment type="catalytic activity">
    <reaction evidence="10 11">
        <text>shikimate + ATP = 3-phosphoshikimate + ADP + H(+)</text>
        <dbReference type="Rhea" id="RHEA:13121"/>
        <dbReference type="ChEBI" id="CHEBI:15378"/>
        <dbReference type="ChEBI" id="CHEBI:30616"/>
        <dbReference type="ChEBI" id="CHEBI:36208"/>
        <dbReference type="ChEBI" id="CHEBI:145989"/>
        <dbReference type="ChEBI" id="CHEBI:456216"/>
        <dbReference type="EC" id="2.7.1.71"/>
    </reaction>
</comment>
<dbReference type="EMBL" id="SHKP01000007">
    <property type="protein sequence ID" value="RZT95117.1"/>
    <property type="molecule type" value="Genomic_DNA"/>
</dbReference>
<organism evidence="12 13">
    <name type="scientific">Rivibacter subsaxonicus</name>
    <dbReference type="NCBI Taxonomy" id="457575"/>
    <lineage>
        <taxon>Bacteria</taxon>
        <taxon>Pseudomonadati</taxon>
        <taxon>Pseudomonadota</taxon>
        <taxon>Betaproteobacteria</taxon>
        <taxon>Burkholderiales</taxon>
        <taxon>Rivibacter</taxon>
    </lineage>
</organism>
<keyword evidence="11" id="KW-0963">Cytoplasm</keyword>
<evidence type="ECO:0000256" key="3">
    <source>
        <dbReference type="ARBA" id="ARBA00012154"/>
    </source>
</evidence>
<comment type="caution">
    <text evidence="11">Lacks conserved residue(s) required for the propagation of feature annotation.</text>
</comment>
<dbReference type="Gene3D" id="3.40.50.300">
    <property type="entry name" value="P-loop containing nucleotide triphosphate hydrolases"/>
    <property type="match status" value="1"/>
</dbReference>
<keyword evidence="9 11" id="KW-0057">Aromatic amino acid biosynthesis</keyword>
<dbReference type="GO" id="GO:0009073">
    <property type="term" value="P:aromatic amino acid family biosynthetic process"/>
    <property type="evidence" value="ECO:0007669"/>
    <property type="project" value="UniProtKB-KW"/>
</dbReference>
<dbReference type="PRINTS" id="PR01100">
    <property type="entry name" value="SHIKIMTKNASE"/>
</dbReference>
<reference evidence="12 13" key="1">
    <citation type="submission" date="2019-02" db="EMBL/GenBank/DDBJ databases">
        <title>Genomic Encyclopedia of Type Strains, Phase IV (KMG-IV): sequencing the most valuable type-strain genomes for metagenomic binning, comparative biology and taxonomic classification.</title>
        <authorList>
            <person name="Goeker M."/>
        </authorList>
    </citation>
    <scope>NUCLEOTIDE SEQUENCE [LARGE SCALE GENOMIC DNA]</scope>
    <source>
        <strain evidence="12 13">DSM 19570</strain>
    </source>
</reference>
<dbReference type="InterPro" id="IPR000623">
    <property type="entry name" value="Shikimate_kinase/TSH1"/>
</dbReference>
<proteinExistence type="inferred from homology"/>
<dbReference type="InterPro" id="IPR023000">
    <property type="entry name" value="Shikimate_kinase_CS"/>
</dbReference>
<feature type="binding site" evidence="11">
    <location>
        <position position="126"/>
    </location>
    <ligand>
        <name>ATP</name>
        <dbReference type="ChEBI" id="CHEBI:30616"/>
    </ligand>
</feature>
<dbReference type="UniPathway" id="UPA00053">
    <property type="reaction ID" value="UER00088"/>
</dbReference>
<dbReference type="PANTHER" id="PTHR21087:SF16">
    <property type="entry name" value="SHIKIMATE KINASE 1, CHLOROPLASTIC"/>
    <property type="match status" value="1"/>
</dbReference>
<dbReference type="Proteomes" id="UP000293671">
    <property type="component" value="Unassembled WGS sequence"/>
</dbReference>
<evidence type="ECO:0000256" key="4">
    <source>
        <dbReference type="ARBA" id="ARBA00022605"/>
    </source>
</evidence>
<keyword evidence="13" id="KW-1185">Reference proteome</keyword>
<comment type="function">
    <text evidence="11">Catalyzes the specific phosphorylation of the 3-hydroxyl group of shikimic acid using ATP as a cosubstrate.</text>
</comment>
<evidence type="ECO:0000256" key="1">
    <source>
        <dbReference type="ARBA" id="ARBA00004842"/>
    </source>
</evidence>
<dbReference type="InterPro" id="IPR027417">
    <property type="entry name" value="P-loop_NTPase"/>
</dbReference>
<sequence length="196" mass="21240">MSSSGGGIQRPIALIGMPGGGKSSAGRQIAARLHWPFFDSDAVIEHKLGCRIRDFFEREGEEAFRDVEQQVLADLLATSRAAVIATGGGAVLRPANRMALKAGASVVYLRSSPDTLHRRLRHDTQRPLLQVSDPRARLRELFAQRDPLYLETAHHVIETGRPPMSTLVAMVLMQLEMAGVIDIDAAASPVDPNPGS</sequence>
<name>A0A4Q7VGJ3_9BURK</name>
<accession>A0A4Q7VGJ3</accession>
<dbReference type="GO" id="GO:0008652">
    <property type="term" value="P:amino acid biosynthetic process"/>
    <property type="evidence" value="ECO:0007669"/>
    <property type="project" value="UniProtKB-KW"/>
</dbReference>
<gene>
    <name evidence="11" type="primary">aroK</name>
    <name evidence="12" type="ORF">EV670_2865</name>
</gene>